<dbReference type="EMBL" id="BKCJ010003567">
    <property type="protein sequence ID" value="GEU55874.1"/>
    <property type="molecule type" value="Genomic_DNA"/>
</dbReference>
<accession>A0A6L2L6R5</accession>
<name>A0A6L2L6R5_TANCI</name>
<proteinExistence type="predicted"/>
<protein>
    <submittedName>
        <fullName evidence="1">Pentatricopeptide repeat-containing protein</fullName>
    </submittedName>
</protein>
<comment type="caution">
    <text evidence="1">The sequence shown here is derived from an EMBL/GenBank/DDBJ whole genome shotgun (WGS) entry which is preliminary data.</text>
</comment>
<dbReference type="AlphaFoldDB" id="A0A6L2L6R5"/>
<organism evidence="1">
    <name type="scientific">Tanacetum cinerariifolium</name>
    <name type="common">Dalmatian daisy</name>
    <name type="synonym">Chrysanthemum cinerariifolium</name>
    <dbReference type="NCBI Taxonomy" id="118510"/>
    <lineage>
        <taxon>Eukaryota</taxon>
        <taxon>Viridiplantae</taxon>
        <taxon>Streptophyta</taxon>
        <taxon>Embryophyta</taxon>
        <taxon>Tracheophyta</taxon>
        <taxon>Spermatophyta</taxon>
        <taxon>Magnoliopsida</taxon>
        <taxon>eudicotyledons</taxon>
        <taxon>Gunneridae</taxon>
        <taxon>Pentapetalae</taxon>
        <taxon>asterids</taxon>
        <taxon>campanulids</taxon>
        <taxon>Asterales</taxon>
        <taxon>Asteraceae</taxon>
        <taxon>Asteroideae</taxon>
        <taxon>Anthemideae</taxon>
        <taxon>Anthemidinae</taxon>
        <taxon>Tanacetum</taxon>
    </lineage>
</organism>
<reference evidence="1" key="1">
    <citation type="journal article" date="2019" name="Sci. Rep.">
        <title>Draft genome of Tanacetum cinerariifolium, the natural source of mosquito coil.</title>
        <authorList>
            <person name="Yamashiro T."/>
            <person name="Shiraishi A."/>
            <person name="Satake H."/>
            <person name="Nakayama K."/>
        </authorList>
    </citation>
    <scope>NUCLEOTIDE SEQUENCE</scope>
</reference>
<sequence length="139" mass="16349">MFVEFVIQNQYFSFPLEDFAQILRIPYEGACVFSDRWSLDELVYGAPSEGPYQTNIRSPNDIISFIQKDQEGQVTRIRHQEEVETENLERIMAREDVAIPLPPPPLMNHLYLISMMMMMERMKGPRVQLLLHPFVMSIR</sequence>
<evidence type="ECO:0000313" key="1">
    <source>
        <dbReference type="EMBL" id="GEU55874.1"/>
    </source>
</evidence>
<gene>
    <name evidence="1" type="ORF">Tci_027852</name>
</gene>